<evidence type="ECO:0000256" key="6">
    <source>
        <dbReference type="ARBA" id="ARBA00022777"/>
    </source>
</evidence>
<dbReference type="SMART" id="SM00448">
    <property type="entry name" value="REC"/>
    <property type="match status" value="1"/>
</dbReference>
<evidence type="ECO:0000259" key="11">
    <source>
        <dbReference type="PROSITE" id="PS50110"/>
    </source>
</evidence>
<feature type="modified residue" description="4-aspartylphosphate" evidence="9">
    <location>
        <position position="749"/>
    </location>
</feature>
<dbReference type="FunFam" id="3.30.565.10:FF:000006">
    <property type="entry name" value="Sensor histidine kinase WalK"/>
    <property type="match status" value="1"/>
</dbReference>
<dbReference type="Gene3D" id="3.30.450.40">
    <property type="match status" value="1"/>
</dbReference>
<evidence type="ECO:0000259" key="12">
    <source>
        <dbReference type="PROSITE" id="PS50113"/>
    </source>
</evidence>
<dbReference type="Pfam" id="PF01590">
    <property type="entry name" value="GAF"/>
    <property type="match status" value="1"/>
</dbReference>
<dbReference type="SUPFAM" id="SSF47384">
    <property type="entry name" value="Homodimeric domain of signal transducing histidine kinase"/>
    <property type="match status" value="1"/>
</dbReference>
<dbReference type="SUPFAM" id="SSF55785">
    <property type="entry name" value="PYP-like sensor domain (PAS domain)"/>
    <property type="match status" value="2"/>
</dbReference>
<comment type="catalytic activity">
    <reaction evidence="1">
        <text>ATP + protein L-histidine = ADP + protein N-phospho-L-histidine.</text>
        <dbReference type="EC" id="2.7.13.3"/>
    </reaction>
</comment>
<evidence type="ECO:0000256" key="7">
    <source>
        <dbReference type="ARBA" id="ARBA00023012"/>
    </source>
</evidence>
<dbReference type="Gene3D" id="3.40.50.2300">
    <property type="match status" value="1"/>
</dbReference>
<keyword evidence="7" id="KW-0902">Two-component regulatory system</keyword>
<dbReference type="InterPro" id="IPR036097">
    <property type="entry name" value="HisK_dim/P_sf"/>
</dbReference>
<dbReference type="Gene3D" id="3.30.565.10">
    <property type="entry name" value="Histidine kinase-like ATPase, C-terminal domain"/>
    <property type="match status" value="1"/>
</dbReference>
<dbReference type="InterPro" id="IPR004358">
    <property type="entry name" value="Sig_transdc_His_kin-like_C"/>
</dbReference>
<dbReference type="Proteomes" id="UP000622890">
    <property type="component" value="Unassembled WGS sequence"/>
</dbReference>
<dbReference type="GO" id="GO:0000155">
    <property type="term" value="F:phosphorelay sensor kinase activity"/>
    <property type="evidence" value="ECO:0007669"/>
    <property type="project" value="InterPro"/>
</dbReference>
<dbReference type="GO" id="GO:0005886">
    <property type="term" value="C:plasma membrane"/>
    <property type="evidence" value="ECO:0007669"/>
    <property type="project" value="UniProtKB-SubCell"/>
</dbReference>
<evidence type="ECO:0000256" key="8">
    <source>
        <dbReference type="ARBA" id="ARBA00023136"/>
    </source>
</evidence>
<dbReference type="InterPro" id="IPR003661">
    <property type="entry name" value="HisK_dim/P_dom"/>
</dbReference>
<dbReference type="PROSITE" id="PS50110">
    <property type="entry name" value="RESPONSE_REGULATORY"/>
    <property type="match status" value="1"/>
</dbReference>
<evidence type="ECO:0000256" key="4">
    <source>
        <dbReference type="ARBA" id="ARBA00022553"/>
    </source>
</evidence>
<dbReference type="InterPro" id="IPR029016">
    <property type="entry name" value="GAF-like_dom_sf"/>
</dbReference>
<evidence type="ECO:0000313" key="13">
    <source>
        <dbReference type="EMBL" id="MBK4737244.1"/>
    </source>
</evidence>
<evidence type="ECO:0000256" key="3">
    <source>
        <dbReference type="ARBA" id="ARBA00012438"/>
    </source>
</evidence>
<dbReference type="InterPro" id="IPR013656">
    <property type="entry name" value="PAS_4"/>
</dbReference>
<dbReference type="EMBL" id="JAEPBG010000010">
    <property type="protein sequence ID" value="MBK4737244.1"/>
    <property type="molecule type" value="Genomic_DNA"/>
</dbReference>
<feature type="domain" description="PAC" evidence="12">
    <location>
        <begin position="390"/>
        <end position="446"/>
    </location>
</feature>
<dbReference type="FunFam" id="1.10.287.130:FF:000001">
    <property type="entry name" value="Two-component sensor histidine kinase"/>
    <property type="match status" value="1"/>
</dbReference>
<dbReference type="CDD" id="cd17580">
    <property type="entry name" value="REC_2_DhkD-like"/>
    <property type="match status" value="1"/>
</dbReference>
<reference evidence="13" key="1">
    <citation type="submission" date="2021-01" db="EMBL/GenBank/DDBJ databases">
        <title>Genome sequence of strain Noviherbaspirillum sp. DKR-6.</title>
        <authorList>
            <person name="Chaudhary D.K."/>
        </authorList>
    </citation>
    <scope>NUCLEOTIDE SEQUENCE</scope>
    <source>
        <strain evidence="13">DKR-6</strain>
    </source>
</reference>
<dbReference type="PROSITE" id="PS50109">
    <property type="entry name" value="HIS_KIN"/>
    <property type="match status" value="1"/>
</dbReference>
<dbReference type="SMART" id="SM00388">
    <property type="entry name" value="HisKA"/>
    <property type="match status" value="1"/>
</dbReference>
<comment type="caution">
    <text evidence="13">The sequence shown here is derived from an EMBL/GenBank/DDBJ whole genome shotgun (WGS) entry which is preliminary data.</text>
</comment>
<dbReference type="Gene3D" id="1.10.287.130">
    <property type="match status" value="1"/>
</dbReference>
<dbReference type="InterPro" id="IPR011006">
    <property type="entry name" value="CheY-like_superfamily"/>
</dbReference>
<evidence type="ECO:0000256" key="5">
    <source>
        <dbReference type="ARBA" id="ARBA00022679"/>
    </source>
</evidence>
<dbReference type="Pfam" id="PF00512">
    <property type="entry name" value="HisKA"/>
    <property type="match status" value="1"/>
</dbReference>
<keyword evidence="14" id="KW-1185">Reference proteome</keyword>
<comment type="subcellular location">
    <subcellularLocation>
        <location evidence="2">Cell inner membrane</location>
        <topology evidence="2">Multi-pass membrane protein</topology>
    </subcellularLocation>
</comment>
<dbReference type="Pfam" id="PF00072">
    <property type="entry name" value="Response_reg"/>
    <property type="match status" value="1"/>
</dbReference>
<dbReference type="Pfam" id="PF02518">
    <property type="entry name" value="HATPase_c"/>
    <property type="match status" value="1"/>
</dbReference>
<organism evidence="13 14">
    <name type="scientific">Noviherbaspirillum pedocola</name>
    <dbReference type="NCBI Taxonomy" id="2801341"/>
    <lineage>
        <taxon>Bacteria</taxon>
        <taxon>Pseudomonadati</taxon>
        <taxon>Pseudomonadota</taxon>
        <taxon>Betaproteobacteria</taxon>
        <taxon>Burkholderiales</taxon>
        <taxon>Oxalobacteraceae</taxon>
        <taxon>Noviherbaspirillum</taxon>
    </lineage>
</organism>
<dbReference type="InterPro" id="IPR001789">
    <property type="entry name" value="Sig_transdc_resp-reg_receiver"/>
</dbReference>
<evidence type="ECO:0000256" key="9">
    <source>
        <dbReference type="PROSITE-ProRule" id="PRU00169"/>
    </source>
</evidence>
<dbReference type="EC" id="2.7.13.3" evidence="3"/>
<feature type="domain" description="Response regulatory" evidence="11">
    <location>
        <begin position="700"/>
        <end position="816"/>
    </location>
</feature>
<keyword evidence="8" id="KW-0472">Membrane</keyword>
<protein>
    <recommendedName>
        <fullName evidence="3">histidine kinase</fullName>
        <ecNumber evidence="3">2.7.13.3</ecNumber>
    </recommendedName>
</protein>
<dbReference type="InterPro" id="IPR036890">
    <property type="entry name" value="HATPase_C_sf"/>
</dbReference>
<dbReference type="Gene3D" id="3.30.450.20">
    <property type="entry name" value="PAS domain"/>
    <property type="match status" value="2"/>
</dbReference>
<evidence type="ECO:0000256" key="2">
    <source>
        <dbReference type="ARBA" id="ARBA00004429"/>
    </source>
</evidence>
<dbReference type="SUPFAM" id="SSF55781">
    <property type="entry name" value="GAF domain-like"/>
    <property type="match status" value="1"/>
</dbReference>
<dbReference type="InterPro" id="IPR003594">
    <property type="entry name" value="HATPase_dom"/>
</dbReference>
<dbReference type="PANTHER" id="PTHR43547">
    <property type="entry name" value="TWO-COMPONENT HISTIDINE KINASE"/>
    <property type="match status" value="1"/>
</dbReference>
<dbReference type="CDD" id="cd00075">
    <property type="entry name" value="HATPase"/>
    <property type="match status" value="1"/>
</dbReference>
<dbReference type="InterPro" id="IPR003018">
    <property type="entry name" value="GAF"/>
</dbReference>
<evidence type="ECO:0000256" key="1">
    <source>
        <dbReference type="ARBA" id="ARBA00000085"/>
    </source>
</evidence>
<dbReference type="PROSITE" id="PS50113">
    <property type="entry name" value="PAC"/>
    <property type="match status" value="1"/>
</dbReference>
<dbReference type="PANTHER" id="PTHR43547:SF2">
    <property type="entry name" value="HYBRID SIGNAL TRANSDUCTION HISTIDINE KINASE C"/>
    <property type="match status" value="1"/>
</dbReference>
<dbReference type="AlphaFoldDB" id="A0A934W9L5"/>
<name>A0A934W9L5_9BURK</name>
<dbReference type="PRINTS" id="PR00344">
    <property type="entry name" value="BCTRLSENSOR"/>
</dbReference>
<dbReference type="InterPro" id="IPR000700">
    <property type="entry name" value="PAS-assoc_C"/>
</dbReference>
<dbReference type="SUPFAM" id="SSF55874">
    <property type="entry name" value="ATPase domain of HSP90 chaperone/DNA topoisomerase II/histidine kinase"/>
    <property type="match status" value="1"/>
</dbReference>
<evidence type="ECO:0000313" key="14">
    <source>
        <dbReference type="Proteomes" id="UP000622890"/>
    </source>
</evidence>
<dbReference type="Pfam" id="PF08448">
    <property type="entry name" value="PAS_4"/>
    <property type="match status" value="2"/>
</dbReference>
<gene>
    <name evidence="13" type="ORF">JJB74_21690</name>
</gene>
<keyword evidence="5" id="KW-0808">Transferase</keyword>
<keyword evidence="6" id="KW-0418">Kinase</keyword>
<feature type="domain" description="Histidine kinase" evidence="10">
    <location>
        <begin position="457"/>
        <end position="675"/>
    </location>
</feature>
<dbReference type="InterPro" id="IPR005467">
    <property type="entry name" value="His_kinase_dom"/>
</dbReference>
<accession>A0A934W9L5</accession>
<proteinExistence type="predicted"/>
<dbReference type="SMART" id="SM00065">
    <property type="entry name" value="GAF"/>
    <property type="match status" value="1"/>
</dbReference>
<keyword evidence="4 9" id="KW-0597">Phosphoprotein</keyword>
<dbReference type="InterPro" id="IPR035965">
    <property type="entry name" value="PAS-like_dom_sf"/>
</dbReference>
<dbReference type="CDD" id="cd00082">
    <property type="entry name" value="HisKA"/>
    <property type="match status" value="1"/>
</dbReference>
<sequence length="825" mass="89886">MRTRDWIDCPLGPPSAWPQSLKSLVGMMLNSKFPMFLIWGERLTCLYNDGYIPLLGLRHPRAMGSPFATVWPEVWNDIHPLILRAFRGDATYFENLPLTVTSRGKPERIWVTFSYSPLRDEAGVVAGMFCAFNETTGMVLAERRQAFGLRMSDRLKSLRDAGEIIHAAAALLGERLDADRVSYSEVSANGRELAVIHSWSGGALAPLPPQVQPMEGLGAQIAVELQAGRSVVVNDVLVDPRTAPHAERYHGIGIRAMLAVPLIKDGRLVTVLGCARMRPHDWSGEDVTLAGDVAERTWDAVERARAEEALTRQAATERDRLRTLFAQAPSFMAALRGPDHVFELANSAYLNLVGRRDILGKPVRVALPEVQGQGFFEALDHVYQSGEVFHANEARVVLQSEAGATQERYLDFVYQPLFDGNGRVGGIFVDGYDVTARRQAGIALREADQRKDEFLAMLAHELRNPLAPIATAAELLRHASMSPERTRRTSDIIARQVTHMTSLLDDLLDVSRVTRGQISLCWNEVDLHAVLAGACEQTRSLIEARGHQLRIAAPPQPLLVRGDATRLVQIVANLLNNAAKYTPEGGEIALSVQVERGWFTLSIVDNGIGMAADLLPRVFDLFTQAERSPDRSQGGLGLGLALVKSLVELHGGRAVAHSDGVGRGSRFSITLPALDASLAAPGEAASPSSGTSEASGQALSVLVVDDNADAAQMLELLLESAGHRVAVEHGATSALRRAQRETPQVCLLDIGLPGMDGHELARRLRALPGMEDAMLIALTGYGQERDRDESRAAGFDHHFVKPVDSIALLRLLRGTRHPGHSTPEV</sequence>
<dbReference type="SUPFAM" id="SSF52172">
    <property type="entry name" value="CheY-like"/>
    <property type="match status" value="1"/>
</dbReference>
<evidence type="ECO:0000259" key="10">
    <source>
        <dbReference type="PROSITE" id="PS50109"/>
    </source>
</evidence>
<dbReference type="SMART" id="SM00387">
    <property type="entry name" value="HATPase_c"/>
    <property type="match status" value="1"/>
</dbReference>